<dbReference type="Proteomes" id="UP000485484">
    <property type="component" value="Unassembled WGS sequence"/>
</dbReference>
<name>A0A1V5MDQ0_UNCT6</name>
<dbReference type="EMBL" id="MWAK01000183">
    <property type="protein sequence ID" value="OPZ91348.1"/>
    <property type="molecule type" value="Genomic_DNA"/>
</dbReference>
<organism evidence="1">
    <name type="scientific">candidate division TA06 bacterium ADurb.Bin417</name>
    <dbReference type="NCBI Taxonomy" id="1852828"/>
    <lineage>
        <taxon>Bacteria</taxon>
        <taxon>Bacteria division TA06</taxon>
    </lineage>
</organism>
<protein>
    <submittedName>
        <fullName evidence="1">Uncharacterized protein</fullName>
    </submittedName>
</protein>
<evidence type="ECO:0000313" key="1">
    <source>
        <dbReference type="EMBL" id="OPZ91348.1"/>
    </source>
</evidence>
<gene>
    <name evidence="1" type="ORF">BWY73_01115</name>
</gene>
<accession>A0A1V5MDQ0</accession>
<reference evidence="1" key="1">
    <citation type="submission" date="2017-02" db="EMBL/GenBank/DDBJ databases">
        <title>Delving into the versatile metabolic prowess of the omnipresent phylum Bacteroidetes.</title>
        <authorList>
            <person name="Nobu M.K."/>
            <person name="Mei R."/>
            <person name="Narihiro T."/>
            <person name="Kuroda K."/>
            <person name="Liu W.-T."/>
        </authorList>
    </citation>
    <scope>NUCLEOTIDE SEQUENCE</scope>
    <source>
        <strain evidence="1">ADurb.Bin417</strain>
    </source>
</reference>
<dbReference type="AlphaFoldDB" id="A0A1V5MDQ0"/>
<sequence length="48" mass="5370">MKVLWPRLMSSWTPMRVKIRSTRPTRARPAGTAAPIWAMITSSAACLI</sequence>
<proteinExistence type="predicted"/>
<comment type="caution">
    <text evidence="1">The sequence shown here is derived from an EMBL/GenBank/DDBJ whole genome shotgun (WGS) entry which is preliminary data.</text>
</comment>